<dbReference type="EMBL" id="JAATIS010004854">
    <property type="protein sequence ID" value="KAG2460460.1"/>
    <property type="molecule type" value="Genomic_DNA"/>
</dbReference>
<evidence type="ECO:0000313" key="3">
    <source>
        <dbReference type="Proteomes" id="UP000886611"/>
    </source>
</evidence>
<sequence length="158" mass="17694">MESSTAWLGDGVATRALPRLKNPAGRVISPTWNTSGWDILISRSSQHTEWFPLVVLEDIEENKHKQEMMDSPHDEATVKKIKNQAVDLDYKDSGYSRGHLFPNSFAADEDQAESTFTLTNTAPQLQSSNEAWAQEVEEPMLKLIKLIAGLTTITKHTL</sequence>
<protein>
    <submittedName>
        <fullName evidence="2">ENDD1 protein</fullName>
    </submittedName>
</protein>
<dbReference type="GO" id="GO:0003676">
    <property type="term" value="F:nucleic acid binding"/>
    <property type="evidence" value="ECO:0007669"/>
    <property type="project" value="InterPro"/>
</dbReference>
<evidence type="ECO:0000259" key="1">
    <source>
        <dbReference type="Pfam" id="PF01223"/>
    </source>
</evidence>
<accession>A0A8X7X2C2</accession>
<dbReference type="PANTHER" id="PTHR21472">
    <property type="entry name" value="ENDONUCLEASE DOMAIN-CONTAINING 1 PROTEIN ENDOD1"/>
    <property type="match status" value="1"/>
</dbReference>
<dbReference type="GO" id="GO:0016787">
    <property type="term" value="F:hydrolase activity"/>
    <property type="evidence" value="ECO:0007669"/>
    <property type="project" value="InterPro"/>
</dbReference>
<reference evidence="2 3" key="1">
    <citation type="journal article" date="2021" name="Cell">
        <title>Tracing the genetic footprints of vertebrate landing in non-teleost ray-finned fishes.</title>
        <authorList>
            <person name="Bi X."/>
            <person name="Wang K."/>
            <person name="Yang L."/>
            <person name="Pan H."/>
            <person name="Jiang H."/>
            <person name="Wei Q."/>
            <person name="Fang M."/>
            <person name="Yu H."/>
            <person name="Zhu C."/>
            <person name="Cai Y."/>
            <person name="He Y."/>
            <person name="Gan X."/>
            <person name="Zeng H."/>
            <person name="Yu D."/>
            <person name="Zhu Y."/>
            <person name="Jiang H."/>
            <person name="Qiu Q."/>
            <person name="Yang H."/>
            <person name="Zhang Y.E."/>
            <person name="Wang W."/>
            <person name="Zhu M."/>
            <person name="He S."/>
            <person name="Zhang G."/>
        </authorList>
    </citation>
    <scope>NUCLEOTIDE SEQUENCE [LARGE SCALE GENOMIC DNA]</scope>
    <source>
        <strain evidence="2">Bchr_013</strain>
    </source>
</reference>
<dbReference type="PANTHER" id="PTHR21472:SF26">
    <property type="entry name" value="ENDONUCLEASE DOMAIN CONTAINING 1"/>
    <property type="match status" value="1"/>
</dbReference>
<dbReference type="InterPro" id="IPR044929">
    <property type="entry name" value="DNA/RNA_non-sp_Endonuclease_sf"/>
</dbReference>
<feature type="domain" description="DNA/RNA non-specific endonuclease/pyrophosphatase/phosphodiesterase" evidence="1">
    <location>
        <begin position="73"/>
        <end position="145"/>
    </location>
</feature>
<dbReference type="Gene3D" id="3.40.570.10">
    <property type="entry name" value="Extracellular Endonuclease, subunit A"/>
    <property type="match status" value="1"/>
</dbReference>
<dbReference type="InterPro" id="IPR039015">
    <property type="entry name" value="ENDOD1"/>
</dbReference>
<proteinExistence type="predicted"/>
<dbReference type="InterPro" id="IPR001604">
    <property type="entry name" value="Endo_G_ENPP1-like_dom"/>
</dbReference>
<dbReference type="Proteomes" id="UP000886611">
    <property type="component" value="Unassembled WGS sequence"/>
</dbReference>
<dbReference type="AlphaFoldDB" id="A0A8X7X2C2"/>
<dbReference type="SUPFAM" id="SSF54060">
    <property type="entry name" value="His-Me finger endonucleases"/>
    <property type="match status" value="1"/>
</dbReference>
<dbReference type="GO" id="GO:0046872">
    <property type="term" value="F:metal ion binding"/>
    <property type="evidence" value="ECO:0007669"/>
    <property type="project" value="InterPro"/>
</dbReference>
<name>A0A8X7X2C2_POLSE</name>
<comment type="caution">
    <text evidence="2">The sequence shown here is derived from an EMBL/GenBank/DDBJ whole genome shotgun (WGS) entry which is preliminary data.</text>
</comment>
<dbReference type="Pfam" id="PF01223">
    <property type="entry name" value="Endonuclease_NS"/>
    <property type="match status" value="1"/>
</dbReference>
<feature type="non-terminal residue" evidence="2">
    <location>
        <position position="158"/>
    </location>
</feature>
<dbReference type="InterPro" id="IPR044925">
    <property type="entry name" value="His-Me_finger_sf"/>
</dbReference>
<feature type="non-terminal residue" evidence="2">
    <location>
        <position position="1"/>
    </location>
</feature>
<evidence type="ECO:0000313" key="2">
    <source>
        <dbReference type="EMBL" id="KAG2460460.1"/>
    </source>
</evidence>
<organism evidence="2 3">
    <name type="scientific">Polypterus senegalus</name>
    <name type="common">Senegal bichir</name>
    <dbReference type="NCBI Taxonomy" id="55291"/>
    <lineage>
        <taxon>Eukaryota</taxon>
        <taxon>Metazoa</taxon>
        <taxon>Chordata</taxon>
        <taxon>Craniata</taxon>
        <taxon>Vertebrata</taxon>
        <taxon>Euteleostomi</taxon>
        <taxon>Actinopterygii</taxon>
        <taxon>Polypteriformes</taxon>
        <taxon>Polypteridae</taxon>
        <taxon>Polypterus</taxon>
    </lineage>
</organism>
<keyword evidence="3" id="KW-1185">Reference proteome</keyword>
<gene>
    <name evidence="2" type="primary">Endod1_3</name>
    <name evidence="2" type="ORF">GTO96_0016038</name>
</gene>